<feature type="compositionally biased region" description="Polar residues" evidence="2">
    <location>
        <begin position="663"/>
        <end position="684"/>
    </location>
</feature>
<feature type="compositionally biased region" description="Low complexity" evidence="2">
    <location>
        <begin position="825"/>
        <end position="843"/>
    </location>
</feature>
<evidence type="ECO:0000313" key="6">
    <source>
        <dbReference type="Proteomes" id="UP000780801"/>
    </source>
</evidence>
<dbReference type="EMBL" id="JAABOA010000798">
    <property type="protein sequence ID" value="KAF9583142.1"/>
    <property type="molecule type" value="Genomic_DNA"/>
</dbReference>
<feature type="compositionally biased region" description="Basic and acidic residues" evidence="2">
    <location>
        <begin position="195"/>
        <end position="205"/>
    </location>
</feature>
<proteinExistence type="predicted"/>
<dbReference type="SMART" id="SM00393">
    <property type="entry name" value="R3H"/>
    <property type="match status" value="1"/>
</dbReference>
<feature type="region of interest" description="Disordered" evidence="2">
    <location>
        <begin position="313"/>
        <end position="389"/>
    </location>
</feature>
<feature type="compositionally biased region" description="Polar residues" evidence="2">
    <location>
        <begin position="497"/>
        <end position="520"/>
    </location>
</feature>
<dbReference type="Pfam" id="PF01424">
    <property type="entry name" value="R3H"/>
    <property type="match status" value="1"/>
</dbReference>
<feature type="compositionally biased region" description="Gly residues" evidence="2">
    <location>
        <begin position="685"/>
        <end position="697"/>
    </location>
</feature>
<feature type="region of interest" description="Disordered" evidence="2">
    <location>
        <begin position="1068"/>
        <end position="1186"/>
    </location>
</feature>
<dbReference type="SUPFAM" id="SSF82708">
    <property type="entry name" value="R3H domain"/>
    <property type="match status" value="1"/>
</dbReference>
<dbReference type="AlphaFoldDB" id="A0A9P6FX90"/>
<feature type="domain" description="SUZ" evidence="4">
    <location>
        <begin position="96"/>
        <end position="166"/>
    </location>
</feature>
<evidence type="ECO:0000259" key="3">
    <source>
        <dbReference type="PROSITE" id="PS51061"/>
    </source>
</evidence>
<evidence type="ECO:0000313" key="5">
    <source>
        <dbReference type="EMBL" id="KAF9583142.1"/>
    </source>
</evidence>
<dbReference type="InterPro" id="IPR036867">
    <property type="entry name" value="R3H_dom_sf"/>
</dbReference>
<name>A0A9P6FX90_9FUNG</name>
<dbReference type="OrthoDB" id="278430at2759"/>
<reference evidence="5" key="1">
    <citation type="journal article" date="2020" name="Fungal Divers.">
        <title>Resolving the Mortierellaceae phylogeny through synthesis of multi-gene phylogenetics and phylogenomics.</title>
        <authorList>
            <person name="Vandepol N."/>
            <person name="Liber J."/>
            <person name="Desiro A."/>
            <person name="Na H."/>
            <person name="Kennedy M."/>
            <person name="Barry K."/>
            <person name="Grigoriev I.V."/>
            <person name="Miller A.N."/>
            <person name="O'Donnell K."/>
            <person name="Stajich J.E."/>
            <person name="Bonito G."/>
        </authorList>
    </citation>
    <scope>NUCLEOTIDE SEQUENCE</scope>
    <source>
        <strain evidence="5">KOD1015</strain>
    </source>
</reference>
<feature type="compositionally biased region" description="Acidic residues" evidence="2">
    <location>
        <begin position="1139"/>
        <end position="1166"/>
    </location>
</feature>
<dbReference type="PANTHER" id="PTHR15672">
    <property type="entry name" value="CAMP-REGULATED PHOSPHOPROTEIN 21 RELATED R3H DOMAIN CONTAINING PROTEIN"/>
    <property type="match status" value="1"/>
</dbReference>
<feature type="region of interest" description="Disordered" evidence="2">
    <location>
        <begin position="974"/>
        <end position="1052"/>
    </location>
</feature>
<feature type="compositionally biased region" description="Low complexity" evidence="2">
    <location>
        <begin position="1004"/>
        <end position="1050"/>
    </location>
</feature>
<protein>
    <submittedName>
        <fullName evidence="5">R3H domain-containing protein 2</fullName>
    </submittedName>
</protein>
<gene>
    <name evidence="5" type="primary">R3HDM2</name>
    <name evidence="5" type="ORF">BGW38_010153</name>
</gene>
<dbReference type="InterPro" id="IPR001374">
    <property type="entry name" value="R3H_dom"/>
</dbReference>
<feature type="compositionally biased region" description="Low complexity" evidence="2">
    <location>
        <begin position="1113"/>
        <end position="1123"/>
    </location>
</feature>
<feature type="region of interest" description="Disordered" evidence="2">
    <location>
        <begin position="416"/>
        <end position="595"/>
    </location>
</feature>
<feature type="compositionally biased region" description="Low complexity" evidence="2">
    <location>
        <begin position="1070"/>
        <end position="1086"/>
    </location>
</feature>
<feature type="compositionally biased region" description="Acidic residues" evidence="2">
    <location>
        <begin position="977"/>
        <end position="989"/>
    </location>
</feature>
<dbReference type="Proteomes" id="UP000780801">
    <property type="component" value="Unassembled WGS sequence"/>
</dbReference>
<organism evidence="5 6">
    <name type="scientific">Lunasporangiospora selenospora</name>
    <dbReference type="NCBI Taxonomy" id="979761"/>
    <lineage>
        <taxon>Eukaryota</taxon>
        <taxon>Fungi</taxon>
        <taxon>Fungi incertae sedis</taxon>
        <taxon>Mucoromycota</taxon>
        <taxon>Mortierellomycotina</taxon>
        <taxon>Mortierellomycetes</taxon>
        <taxon>Mortierellales</taxon>
        <taxon>Mortierellaceae</taxon>
        <taxon>Lunasporangiospora</taxon>
    </lineage>
</organism>
<accession>A0A9P6FX90</accession>
<dbReference type="InterPro" id="IPR051937">
    <property type="entry name" value="R3H_domain_containing"/>
</dbReference>
<dbReference type="InterPro" id="IPR024771">
    <property type="entry name" value="SUZ"/>
</dbReference>
<feature type="region of interest" description="Disordered" evidence="2">
    <location>
        <begin position="634"/>
        <end position="766"/>
    </location>
</feature>
<feature type="region of interest" description="Disordered" evidence="2">
    <location>
        <begin position="778"/>
        <end position="848"/>
    </location>
</feature>
<keyword evidence="1" id="KW-0597">Phosphoprotein</keyword>
<dbReference type="Gene3D" id="3.30.1370.50">
    <property type="entry name" value="R3H-like domain"/>
    <property type="match status" value="1"/>
</dbReference>
<feature type="compositionally biased region" description="Low complexity" evidence="2">
    <location>
        <begin position="788"/>
        <end position="797"/>
    </location>
</feature>
<dbReference type="PROSITE" id="PS51673">
    <property type="entry name" value="SUZ"/>
    <property type="match status" value="1"/>
</dbReference>
<sequence>MENLDLNDNADGDDGQVELDEFLVSALRNRTERLFLLRLDREFGNFINSSQEQLQFPSMNSYHRMVVHRVANYFNLKRFVDPQSKAIILSRTEKSAIPTLRFSDLVEEEEEQTIKPMILLRRDPKRLASGMATPDGSSETDRRFVPIKVREEAYAKARARIFDGQPAKPKSPGEGSESTSRSNSPSIGPIGSDSARLEMEDEASKQSKTKKQPSNRRQGSSSARSPDEQVDSDYIRQLNTSSPNSRNVSRSTSPSFGSSTEAGARTPNKGLKPKTKVSIGDLAVECVDSRRRKSTISNASISSSNYKPSVGLARTISSSSSQSQDGFLSPGSNPPFTESPTLSTPMNLSKGPDYFGHHPSSSQGTISPMGGVGSRSSYTYPQGPGANKNIRNQGANFNQMNPINQMPNLGYNKNANGQAFGSKKFQKGSNHNNGGGGFNQNPMSHVSGPPNAAYPYTDSAAPHHSSHGPPSYAFTGAQGQFPHMPNAGFSHHPGPNHQPNYYNSSHRGGRRFNNNYNQYSHPPQTHHQHHTRNHPQPHAPYQQGNPHHKHNNNNNNNNNNINNNININNNNNFNNHTPRDDPSFSQGGPIGTRGMRMYDNMNPGFGQPPHGADFSGHVLNAGGEFHGGPNMYPGYGGGHPQIPTGDNPPNAHRHRSYDGSWTGGTNHPQDTQGHSFNGAMSQTPAGGGGGGHQGPVNGGSVMQQPGSMMPLSNAGGAGGPMVYDVDRRPPKSSELFDPNGPQPQSSSSSSNSGMGYAGNSQQGSGDAVNVALVDGSNQGFGAYSNPHQGQFQGQQQGSHTNTHHPLPHQAHASQYHHHSVPMNRSYSSSSSSGYGGSTSSPGPNANKKSSLLYDYSGLTAPFDSARSSSTDTERSPAMNHILEICDFDLQDEKLFMEIVAPLNGKLRRLKTNSNNNSISINQCNSSGSAGNGSSKESAGQCVVIFKNAAVATEALAAFQEGRETWMAAGAQLRFESSAEEEEEKGDEVVDQLPTSNTTDEAAPLSETAPSPRSSSAASSPMPSFSPSSSSPSSSPSLQPLSTTAATTTTAETRKQWRFNLRVWTPVLTNSTVPTGGSVVAGSSSPSRGILPVGVSPNSNSGVAGGSQHPGGVSSSLSRSESLEYTLHPCTEAGQQCPDQDQDEVELDESQQGNNEEDEEEGGEEEEGRASTLVSAVAQDEGDSGRR</sequence>
<feature type="compositionally biased region" description="Low complexity" evidence="2">
    <location>
        <begin position="249"/>
        <end position="259"/>
    </location>
</feature>
<comment type="caution">
    <text evidence="5">The sequence shown here is derived from an EMBL/GenBank/DDBJ whole genome shotgun (WGS) entry which is preliminary data.</text>
</comment>
<evidence type="ECO:0000256" key="2">
    <source>
        <dbReference type="SAM" id="MobiDB-lite"/>
    </source>
</evidence>
<dbReference type="PROSITE" id="PS51061">
    <property type="entry name" value="R3H"/>
    <property type="match status" value="1"/>
</dbReference>
<dbReference type="CDD" id="cd02642">
    <property type="entry name" value="R3H_encore_like"/>
    <property type="match status" value="1"/>
</dbReference>
<feature type="compositionally biased region" description="Polar residues" evidence="2">
    <location>
        <begin position="176"/>
        <end position="186"/>
    </location>
</feature>
<dbReference type="GO" id="GO:0003676">
    <property type="term" value="F:nucleic acid binding"/>
    <property type="evidence" value="ECO:0007669"/>
    <property type="project" value="UniProtKB-UniRule"/>
</dbReference>
<feature type="compositionally biased region" description="Low complexity" evidence="2">
    <location>
        <begin position="742"/>
        <end position="753"/>
    </location>
</feature>
<feature type="domain" description="R3H" evidence="3">
    <location>
        <begin position="33"/>
        <end position="95"/>
    </location>
</feature>
<evidence type="ECO:0000256" key="1">
    <source>
        <dbReference type="ARBA" id="ARBA00022553"/>
    </source>
</evidence>
<feature type="compositionally biased region" description="Polar residues" evidence="2">
    <location>
        <begin position="237"/>
        <end position="248"/>
    </location>
</feature>
<feature type="compositionally biased region" description="Polar residues" evidence="2">
    <location>
        <begin position="330"/>
        <end position="347"/>
    </location>
</feature>
<dbReference type="PANTHER" id="PTHR15672:SF8">
    <property type="entry name" value="PROTEIN ENCORE"/>
    <property type="match status" value="1"/>
</dbReference>
<keyword evidence="6" id="KW-1185">Reference proteome</keyword>
<feature type="compositionally biased region" description="Polar residues" evidence="2">
    <location>
        <begin position="215"/>
        <end position="224"/>
    </location>
</feature>
<feature type="region of interest" description="Disordered" evidence="2">
    <location>
        <begin position="158"/>
        <end position="276"/>
    </location>
</feature>
<evidence type="ECO:0000259" key="4">
    <source>
        <dbReference type="PROSITE" id="PS51673"/>
    </source>
</evidence>
<feature type="compositionally biased region" description="Low complexity" evidence="2">
    <location>
        <begin position="552"/>
        <end position="575"/>
    </location>
</feature>
<feature type="compositionally biased region" description="Basic residues" evidence="2">
    <location>
        <begin position="524"/>
        <end position="535"/>
    </location>
</feature>